<dbReference type="InterPro" id="IPR013767">
    <property type="entry name" value="PAS_fold"/>
</dbReference>
<keyword evidence="6" id="KW-1185">Reference proteome</keyword>
<evidence type="ECO:0000259" key="3">
    <source>
        <dbReference type="PROSITE" id="PS50112"/>
    </source>
</evidence>
<keyword evidence="1" id="KW-0238">DNA-binding</keyword>
<dbReference type="InterPro" id="IPR000700">
    <property type="entry name" value="PAS-assoc_C"/>
</dbReference>
<dbReference type="Gene3D" id="3.40.50.2300">
    <property type="match status" value="1"/>
</dbReference>
<dbReference type="InterPro" id="IPR016032">
    <property type="entry name" value="Sig_transdc_resp-reg_C-effctor"/>
</dbReference>
<evidence type="ECO:0000259" key="2">
    <source>
        <dbReference type="PROSITE" id="PS50043"/>
    </source>
</evidence>
<dbReference type="PRINTS" id="PR00038">
    <property type="entry name" value="HTHLUXR"/>
</dbReference>
<dbReference type="GO" id="GO:0006355">
    <property type="term" value="P:regulation of DNA-templated transcription"/>
    <property type="evidence" value="ECO:0007669"/>
    <property type="project" value="InterPro"/>
</dbReference>
<evidence type="ECO:0000256" key="1">
    <source>
        <dbReference type="ARBA" id="ARBA00023125"/>
    </source>
</evidence>
<dbReference type="EMBL" id="CADILH010000002">
    <property type="protein sequence ID" value="CAB3930618.1"/>
    <property type="molecule type" value="Genomic_DNA"/>
</dbReference>
<accession>A0A6S7EZB5</accession>
<dbReference type="SMART" id="SM00421">
    <property type="entry name" value="HTH_LUXR"/>
    <property type="match status" value="1"/>
</dbReference>
<dbReference type="InterPro" id="IPR035965">
    <property type="entry name" value="PAS-like_dom_sf"/>
</dbReference>
<dbReference type="SMART" id="SM00086">
    <property type="entry name" value="PAC"/>
    <property type="match status" value="1"/>
</dbReference>
<dbReference type="Proteomes" id="UP000494183">
    <property type="component" value="Unassembled WGS sequence"/>
</dbReference>
<feature type="domain" description="PAS" evidence="3">
    <location>
        <begin position="11"/>
        <end position="55"/>
    </location>
</feature>
<dbReference type="AlphaFoldDB" id="A0A6S7EZB5"/>
<dbReference type="CDD" id="cd00130">
    <property type="entry name" value="PAS"/>
    <property type="match status" value="1"/>
</dbReference>
<dbReference type="InterPro" id="IPR000792">
    <property type="entry name" value="Tscrpt_reg_LuxR_C"/>
</dbReference>
<evidence type="ECO:0000259" key="4">
    <source>
        <dbReference type="PROSITE" id="PS50113"/>
    </source>
</evidence>
<dbReference type="PANTHER" id="PTHR43214:SF38">
    <property type="entry name" value="NITRATE_NITRITE RESPONSE REGULATOR PROTEIN NARL"/>
    <property type="match status" value="1"/>
</dbReference>
<dbReference type="Pfam" id="PF00989">
    <property type="entry name" value="PAS"/>
    <property type="match status" value="1"/>
</dbReference>
<dbReference type="SUPFAM" id="SSF55785">
    <property type="entry name" value="PYP-like sensor domain (PAS domain)"/>
    <property type="match status" value="3"/>
</dbReference>
<proteinExistence type="predicted"/>
<feature type="domain" description="HTH luxR-type" evidence="2">
    <location>
        <begin position="416"/>
        <end position="481"/>
    </location>
</feature>
<dbReference type="Pfam" id="PF13426">
    <property type="entry name" value="PAS_9"/>
    <property type="match status" value="2"/>
</dbReference>
<dbReference type="InterPro" id="IPR000014">
    <property type="entry name" value="PAS"/>
</dbReference>
<dbReference type="GO" id="GO:0003677">
    <property type="term" value="F:DNA binding"/>
    <property type="evidence" value="ECO:0007669"/>
    <property type="project" value="UniProtKB-KW"/>
</dbReference>
<dbReference type="PROSITE" id="PS50043">
    <property type="entry name" value="HTH_LUXR_2"/>
    <property type="match status" value="1"/>
</dbReference>
<name>A0A6S7EZB5_9BURK</name>
<dbReference type="Gene3D" id="3.30.450.20">
    <property type="entry name" value="PAS domain"/>
    <property type="match status" value="3"/>
</dbReference>
<evidence type="ECO:0000313" key="5">
    <source>
        <dbReference type="EMBL" id="CAB3930618.1"/>
    </source>
</evidence>
<dbReference type="SUPFAM" id="SSF46894">
    <property type="entry name" value="C-terminal effector domain of the bipartite response regulators"/>
    <property type="match status" value="1"/>
</dbReference>
<dbReference type="PROSITE" id="PS50112">
    <property type="entry name" value="PAS"/>
    <property type="match status" value="1"/>
</dbReference>
<gene>
    <name evidence="5" type="primary">malT</name>
    <name evidence="5" type="ORF">LMG6000_01672</name>
</gene>
<organism evidence="5 6">
    <name type="scientific">Achromobacter insolitus</name>
    <dbReference type="NCBI Taxonomy" id="217204"/>
    <lineage>
        <taxon>Bacteria</taxon>
        <taxon>Pseudomonadati</taxon>
        <taxon>Pseudomonadota</taxon>
        <taxon>Betaproteobacteria</taxon>
        <taxon>Burkholderiales</taxon>
        <taxon>Alcaligenaceae</taxon>
        <taxon>Achromobacter</taxon>
    </lineage>
</organism>
<dbReference type="InterPro" id="IPR039420">
    <property type="entry name" value="WalR-like"/>
</dbReference>
<evidence type="ECO:0000313" key="6">
    <source>
        <dbReference type="Proteomes" id="UP000494183"/>
    </source>
</evidence>
<dbReference type="RefSeq" id="WP_175200786.1">
    <property type="nucleotide sequence ID" value="NZ_CADILH010000002.1"/>
</dbReference>
<protein>
    <submittedName>
        <fullName evidence="5">HTH-type transcriptional regulator MalT</fullName>
    </submittedName>
</protein>
<dbReference type="CDD" id="cd06170">
    <property type="entry name" value="LuxR_C_like"/>
    <property type="match status" value="1"/>
</dbReference>
<dbReference type="SMART" id="SM00091">
    <property type="entry name" value="PAS"/>
    <property type="match status" value="3"/>
</dbReference>
<dbReference type="PANTHER" id="PTHR43214">
    <property type="entry name" value="TWO-COMPONENT RESPONSE REGULATOR"/>
    <property type="match status" value="1"/>
</dbReference>
<dbReference type="PROSITE" id="PS50113">
    <property type="entry name" value="PAC"/>
    <property type="match status" value="1"/>
</dbReference>
<dbReference type="NCBIfam" id="TIGR00229">
    <property type="entry name" value="sensory_box"/>
    <property type="match status" value="2"/>
</dbReference>
<dbReference type="Pfam" id="PF00196">
    <property type="entry name" value="GerE"/>
    <property type="match status" value="1"/>
</dbReference>
<sequence>MTANTAAPHPHRQHLQRIIAGLNEGIILLEADGAIAWANDSALRLHGTDTLDELGGTPAGYRKRYILTYRNHHRVPARQYPLDRLAASEPFDELLLDLARKDDDEFLRNVRASGLNLDSAEGTDYRVLILHDQTEQINAEERFERAFGANPAPALICQLSDLRYVKVNQGFLEMTGYARDAVLAKSAYELDVLDGSGDKDNAVAMLNEGQTIAQREGVLKLADGSTKFVIVAGQPIDMQGEPCMLFTFIDLEARKRTELALRESEERFSKAFRLAPVPMAVCDGETLLALDLNAAFASATGALPQDGIGHALADLGLQLQEELEASLKRAESARNHDVTLTAKDGNQLDCLLSAEPVTIGGQPRVLLAIQDITDRKRSETELLTAIEAVMQDTSWFSRSVIEKLAQLREPAPATRDVAELAQLTAREREVLGLMCQGHDDDGIAQSLKLSRNTVRNHVATIYSKIGVHRRSAAIVWARDRGITGHERARARDKRPKS</sequence>
<reference evidence="5 6" key="1">
    <citation type="submission" date="2020-04" db="EMBL/GenBank/DDBJ databases">
        <authorList>
            <person name="De Canck E."/>
        </authorList>
    </citation>
    <scope>NUCLEOTIDE SEQUENCE [LARGE SCALE GENOMIC DNA]</scope>
    <source>
        <strain evidence="5 6">LMG 6000</strain>
    </source>
</reference>
<dbReference type="InterPro" id="IPR001610">
    <property type="entry name" value="PAC"/>
</dbReference>
<feature type="domain" description="PAC" evidence="4">
    <location>
        <begin position="334"/>
        <end position="384"/>
    </location>
</feature>